<dbReference type="FunFam" id="3.40.50.1820:FF:000028">
    <property type="entry name" value="S9 family peptidase"/>
    <property type="match status" value="1"/>
</dbReference>
<dbReference type="RefSeq" id="WP_117731565.1">
    <property type="nucleotide sequence ID" value="NZ_CP027116.1"/>
</dbReference>
<evidence type="ECO:0000313" key="7">
    <source>
        <dbReference type="Proteomes" id="UP000264960"/>
    </source>
</evidence>
<feature type="domain" description="Peptidase S9 prolyl oligopeptidase catalytic" evidence="5">
    <location>
        <begin position="446"/>
        <end position="655"/>
    </location>
</feature>
<dbReference type="InterPro" id="IPR029058">
    <property type="entry name" value="AB_hydrolase_fold"/>
</dbReference>
<dbReference type="PANTHER" id="PTHR42776">
    <property type="entry name" value="SERINE PEPTIDASE S9 FAMILY MEMBER"/>
    <property type="match status" value="1"/>
</dbReference>
<keyword evidence="2" id="KW-0645">Protease</keyword>
<organism evidence="6 7">
    <name type="scientific">Bacillus pumilus</name>
    <name type="common">Bacillus mesentericus</name>
    <dbReference type="NCBI Taxonomy" id="1408"/>
    <lineage>
        <taxon>Bacteria</taxon>
        <taxon>Bacillati</taxon>
        <taxon>Bacillota</taxon>
        <taxon>Bacilli</taxon>
        <taxon>Bacillales</taxon>
        <taxon>Bacillaceae</taxon>
        <taxon>Bacillus</taxon>
    </lineage>
</organism>
<evidence type="ECO:0000259" key="5">
    <source>
        <dbReference type="Pfam" id="PF00326"/>
    </source>
</evidence>
<comment type="similarity">
    <text evidence="1">Belongs to the peptidase S9C family.</text>
</comment>
<dbReference type="InterPro" id="IPR011042">
    <property type="entry name" value="6-blade_b-propeller_TolB-like"/>
</dbReference>
<accession>A0AAD0MMP8</accession>
<dbReference type="Gene3D" id="3.40.50.1820">
    <property type="entry name" value="alpha/beta hydrolase"/>
    <property type="match status" value="1"/>
</dbReference>
<evidence type="ECO:0000256" key="1">
    <source>
        <dbReference type="ARBA" id="ARBA00010040"/>
    </source>
</evidence>
<dbReference type="GO" id="GO:0004252">
    <property type="term" value="F:serine-type endopeptidase activity"/>
    <property type="evidence" value="ECO:0007669"/>
    <property type="project" value="TreeGrafter"/>
</dbReference>
<dbReference type="PANTHER" id="PTHR42776:SF27">
    <property type="entry name" value="DIPEPTIDYL PEPTIDASE FAMILY MEMBER 6"/>
    <property type="match status" value="1"/>
</dbReference>
<evidence type="ECO:0000256" key="4">
    <source>
        <dbReference type="ARBA" id="ARBA00022825"/>
    </source>
</evidence>
<dbReference type="InterPro" id="IPR011659">
    <property type="entry name" value="WD40"/>
</dbReference>
<name>A0AAD0MMP8_BACPU</name>
<dbReference type="Pfam" id="PF07676">
    <property type="entry name" value="PD40"/>
    <property type="match status" value="1"/>
</dbReference>
<dbReference type="Gene3D" id="2.120.10.30">
    <property type="entry name" value="TolB, C-terminal domain"/>
    <property type="match status" value="2"/>
</dbReference>
<dbReference type="EMBL" id="CP027116">
    <property type="protein sequence ID" value="AVM25288.1"/>
    <property type="molecule type" value="Genomic_DNA"/>
</dbReference>
<proteinExistence type="inferred from homology"/>
<reference evidence="6 7" key="1">
    <citation type="submission" date="2018-02" db="EMBL/GenBank/DDBJ databases">
        <title>The complete genome of two Bacillus pumilus strains from Cuatro Cienegas, Coahuila, Mexico.</title>
        <authorList>
            <person name="Zarza E."/>
            <person name="Alcaraz L.D."/>
            <person name="Aguilar-Salinas B."/>
            <person name="Islas A."/>
            <person name="Olmedo-Alvarez G."/>
        </authorList>
    </citation>
    <scope>NUCLEOTIDE SEQUENCE [LARGE SCALE GENOMIC DNA]</scope>
    <source>
        <strain evidence="6 7">145</strain>
    </source>
</reference>
<evidence type="ECO:0000313" key="6">
    <source>
        <dbReference type="EMBL" id="AVM25288.1"/>
    </source>
</evidence>
<dbReference type="SUPFAM" id="SSF53474">
    <property type="entry name" value="alpha/beta-Hydrolases"/>
    <property type="match status" value="1"/>
</dbReference>
<dbReference type="InterPro" id="IPR001375">
    <property type="entry name" value="Peptidase_S9_cat"/>
</dbReference>
<dbReference type="Pfam" id="PF00326">
    <property type="entry name" value="Peptidase_S9"/>
    <property type="match status" value="1"/>
</dbReference>
<dbReference type="Proteomes" id="UP000264960">
    <property type="component" value="Chromosome"/>
</dbReference>
<dbReference type="SUPFAM" id="SSF82171">
    <property type="entry name" value="DPP6 N-terminal domain-like"/>
    <property type="match status" value="1"/>
</dbReference>
<keyword evidence="3" id="KW-0378">Hydrolase</keyword>
<evidence type="ECO:0000256" key="2">
    <source>
        <dbReference type="ARBA" id="ARBA00022670"/>
    </source>
</evidence>
<gene>
    <name evidence="6" type="ORF">C5695_16155</name>
</gene>
<dbReference type="GO" id="GO:0006508">
    <property type="term" value="P:proteolysis"/>
    <property type="evidence" value="ECO:0007669"/>
    <property type="project" value="UniProtKB-KW"/>
</dbReference>
<dbReference type="AlphaFoldDB" id="A0AAD0MMP8"/>
<evidence type="ECO:0000256" key="3">
    <source>
        <dbReference type="ARBA" id="ARBA00022801"/>
    </source>
</evidence>
<sequence>MKKMMTAEDLTKIVSVSHPVYSPDGTKAVFTKVTVNEKKDDYNIHLWVRDEETEELSQWTFEDGKHHQPVWSKDGRQLAFILQKPKEIPQLALIQSQGGSIRTLTAIPYGVSHPVFSPDGAFIYAAVSMKPSEAVHDEKKEERDDFAPAVYDDLTYKADGRGFLDGRFTQIIQVDTDSGEVEVITSGQHHHVNHTVSPCGKWLAYIQSNPQTPYISDVCLLSLEDGTIKKMTQSTGAYSTVSFSPNGESLLSIGHEREFQNATFPSLWLYDLKEEKVVQLSEMLDMYVGNCMAGDSIMGEASQLPQWTKDSQGFYTLVSDQGSTGIYYVSIEGLAYPVRLEEEHITNFSLHPDEAKMLLSRLSHVSPSELYELTLGEQDLKQITFEHDSFLKEHILSVPEPFSFRSKEGDEVHGWFMKPSQMEAGKTYPLILEIHGGPHAMYGHTYFHEFQMLAAEGYAVVYINPHGSHGYGQMFTNRVRGSYGDVDYEDVMQAVDHVLKAYDFLDETRLGVTGGSYGGFMTNWIVGQTGRFRAAVTQRSISNWISFYGISDIGYFFTRWQIDGDIYDSVDKLWDRSPLKYVKQVSTPLLILHSDEDYRCPVDQAEQLFVALKELGKDTRLVKFPKASHDLSRSGHPGQRIQRLNFMKEWFREKLS</sequence>
<protein>
    <submittedName>
        <fullName evidence="6">Peptidase</fullName>
    </submittedName>
</protein>
<keyword evidence="4" id="KW-0720">Serine protease</keyword>